<organism evidence="6 7">
    <name type="scientific">Penicillium atrosanguineum</name>
    <dbReference type="NCBI Taxonomy" id="1132637"/>
    <lineage>
        <taxon>Eukaryota</taxon>
        <taxon>Fungi</taxon>
        <taxon>Dikarya</taxon>
        <taxon>Ascomycota</taxon>
        <taxon>Pezizomycotina</taxon>
        <taxon>Eurotiomycetes</taxon>
        <taxon>Eurotiomycetidae</taxon>
        <taxon>Eurotiales</taxon>
        <taxon>Aspergillaceae</taxon>
        <taxon>Penicillium</taxon>
    </lineage>
</organism>
<dbReference type="EMBL" id="JAPZBO010000001">
    <property type="protein sequence ID" value="KAJ5331660.1"/>
    <property type="molecule type" value="Genomic_DNA"/>
</dbReference>
<dbReference type="PANTHER" id="PTHR11527">
    <property type="entry name" value="HEAT-SHOCK PROTEIN 20 FAMILY MEMBER"/>
    <property type="match status" value="1"/>
</dbReference>
<dbReference type="InterPro" id="IPR002068">
    <property type="entry name" value="A-crystallin/Hsp20_dom"/>
</dbReference>
<protein>
    <recommendedName>
        <fullName evidence="5">SHSP domain-containing protein</fullName>
    </recommendedName>
</protein>
<evidence type="ECO:0000259" key="5">
    <source>
        <dbReference type="PROSITE" id="PS01031"/>
    </source>
</evidence>
<dbReference type="AlphaFoldDB" id="A0A9W9QDS2"/>
<proteinExistence type="inferred from homology"/>
<accession>A0A9W9QDS2</accession>
<dbReference type="SUPFAM" id="SSF49764">
    <property type="entry name" value="HSP20-like chaperones"/>
    <property type="match status" value="1"/>
</dbReference>
<feature type="region of interest" description="Disordered" evidence="4">
    <location>
        <begin position="359"/>
        <end position="389"/>
    </location>
</feature>
<evidence type="ECO:0000313" key="6">
    <source>
        <dbReference type="EMBL" id="KAJ5331660.1"/>
    </source>
</evidence>
<gene>
    <name evidence="6" type="ORF">N7476_001443</name>
</gene>
<dbReference type="InterPro" id="IPR008978">
    <property type="entry name" value="HSP20-like_chaperone"/>
</dbReference>
<comment type="caution">
    <text evidence="6">The sequence shown here is derived from an EMBL/GenBank/DDBJ whole genome shotgun (WGS) entry which is preliminary data.</text>
</comment>
<sequence length="389" mass="41902">MASIYYLNHPPTPWEQFMTGMTGLEDHPFFAGHGHHRGPPHAHAYGGHGGRGGRGRHHGPPGFWGMGHQGRPHHWGPQNDDSADGPEASRSADQTVEPTPGPSTETENPSGEKVVASASELESDNENRCHGRCGKGKGKHGMHGMGRGGPHGMGRGGCGGKGRHGPGHHGKGFHGPPGGGPFGAYGHGRGPHGCGRPGRGRRHGPPGANFDFLRQLAGQFGFPFDAPEKDVDFVPSVDVFDTPASYIMHVSLPGAKKNDLSIDYDAEESVLRLAGVVYRPCMNEELHQALAMEERSREVGVFQREIRLGNREAPAFVSVDEITAKLEDGILTVIVPKIESEVESKKKVIVEDGDVENEKDVLHVDEATMTPEGSDEEEDTREYVKIPVQ</sequence>
<evidence type="ECO:0000313" key="7">
    <source>
        <dbReference type="Proteomes" id="UP001147746"/>
    </source>
</evidence>
<reference evidence="6" key="2">
    <citation type="journal article" date="2023" name="IMA Fungus">
        <title>Comparative genomic study of the Penicillium genus elucidates a diverse pangenome and 15 lateral gene transfer events.</title>
        <authorList>
            <person name="Petersen C."/>
            <person name="Sorensen T."/>
            <person name="Nielsen M.R."/>
            <person name="Sondergaard T.E."/>
            <person name="Sorensen J.L."/>
            <person name="Fitzpatrick D.A."/>
            <person name="Frisvad J.C."/>
            <person name="Nielsen K.L."/>
        </authorList>
    </citation>
    <scope>NUCLEOTIDE SEQUENCE</scope>
    <source>
        <strain evidence="6">IBT 21472</strain>
    </source>
</reference>
<feature type="compositionally biased region" description="Basic residues" evidence="4">
    <location>
        <begin position="161"/>
        <end position="172"/>
    </location>
</feature>
<dbReference type="PROSITE" id="PS01031">
    <property type="entry name" value="SHSP"/>
    <property type="match status" value="1"/>
</dbReference>
<feature type="domain" description="SHSP" evidence="5">
    <location>
        <begin position="228"/>
        <end position="353"/>
    </location>
</feature>
<evidence type="ECO:0000256" key="3">
    <source>
        <dbReference type="RuleBase" id="RU003616"/>
    </source>
</evidence>
<feature type="compositionally biased region" description="Gly residues" evidence="4">
    <location>
        <begin position="173"/>
        <end position="197"/>
    </location>
</feature>
<feature type="compositionally biased region" description="Gly residues" evidence="4">
    <location>
        <begin position="143"/>
        <end position="160"/>
    </location>
</feature>
<feature type="region of interest" description="Disordered" evidence="4">
    <location>
        <begin position="31"/>
        <end position="207"/>
    </location>
</feature>
<keyword evidence="1" id="KW-0346">Stress response</keyword>
<dbReference type="Proteomes" id="UP001147746">
    <property type="component" value="Unassembled WGS sequence"/>
</dbReference>
<dbReference type="InterPro" id="IPR031107">
    <property type="entry name" value="Small_HSP"/>
</dbReference>
<dbReference type="Gene3D" id="2.60.40.790">
    <property type="match status" value="1"/>
</dbReference>
<dbReference type="Pfam" id="PF00011">
    <property type="entry name" value="HSP20"/>
    <property type="match status" value="1"/>
</dbReference>
<evidence type="ECO:0000256" key="1">
    <source>
        <dbReference type="ARBA" id="ARBA00023016"/>
    </source>
</evidence>
<evidence type="ECO:0000256" key="4">
    <source>
        <dbReference type="SAM" id="MobiDB-lite"/>
    </source>
</evidence>
<feature type="compositionally biased region" description="Polar residues" evidence="4">
    <location>
        <begin position="91"/>
        <end position="109"/>
    </location>
</feature>
<dbReference type="CDD" id="cd06464">
    <property type="entry name" value="ACD_sHsps-like"/>
    <property type="match status" value="1"/>
</dbReference>
<keyword evidence="7" id="KW-1185">Reference proteome</keyword>
<evidence type="ECO:0000256" key="2">
    <source>
        <dbReference type="PROSITE-ProRule" id="PRU00285"/>
    </source>
</evidence>
<comment type="similarity">
    <text evidence="2 3">Belongs to the small heat shock protein (HSP20) family.</text>
</comment>
<feature type="compositionally biased region" description="Basic residues" evidence="4">
    <location>
        <begin position="130"/>
        <end position="142"/>
    </location>
</feature>
<reference evidence="6" key="1">
    <citation type="submission" date="2022-12" db="EMBL/GenBank/DDBJ databases">
        <authorList>
            <person name="Petersen C."/>
        </authorList>
    </citation>
    <scope>NUCLEOTIDE SEQUENCE</scope>
    <source>
        <strain evidence="6">IBT 21472</strain>
    </source>
</reference>
<name>A0A9W9QDS2_9EURO</name>